<evidence type="ECO:0000313" key="3">
    <source>
        <dbReference type="Proteomes" id="UP000007110"/>
    </source>
</evidence>
<keyword evidence="3" id="KW-1185">Reference proteome</keyword>
<evidence type="ECO:0000313" key="2">
    <source>
        <dbReference type="EnsemblMetazoa" id="XP_030850080"/>
    </source>
</evidence>
<reference evidence="2" key="2">
    <citation type="submission" date="2021-01" db="UniProtKB">
        <authorList>
            <consortium name="EnsemblMetazoa"/>
        </authorList>
    </citation>
    <scope>IDENTIFICATION</scope>
</reference>
<reference evidence="3" key="1">
    <citation type="submission" date="2015-02" db="EMBL/GenBank/DDBJ databases">
        <title>Genome sequencing for Strongylocentrotus purpuratus.</title>
        <authorList>
            <person name="Murali S."/>
            <person name="Liu Y."/>
            <person name="Vee V."/>
            <person name="English A."/>
            <person name="Wang M."/>
            <person name="Skinner E."/>
            <person name="Han Y."/>
            <person name="Muzny D.M."/>
            <person name="Worley K.C."/>
            <person name="Gibbs R.A."/>
        </authorList>
    </citation>
    <scope>NUCLEOTIDE SEQUENCE</scope>
</reference>
<organism evidence="2 3">
    <name type="scientific">Strongylocentrotus purpuratus</name>
    <name type="common">Purple sea urchin</name>
    <dbReference type="NCBI Taxonomy" id="7668"/>
    <lineage>
        <taxon>Eukaryota</taxon>
        <taxon>Metazoa</taxon>
        <taxon>Echinodermata</taxon>
        <taxon>Eleutherozoa</taxon>
        <taxon>Echinozoa</taxon>
        <taxon>Echinoidea</taxon>
        <taxon>Euechinoidea</taxon>
        <taxon>Echinacea</taxon>
        <taxon>Camarodonta</taxon>
        <taxon>Echinidea</taxon>
        <taxon>Strongylocentrotidae</taxon>
        <taxon>Strongylocentrotus</taxon>
    </lineage>
</organism>
<dbReference type="Gene3D" id="3.30.450.40">
    <property type="match status" value="1"/>
</dbReference>
<dbReference type="GeneID" id="115927899"/>
<accession>A0A7M7PGV8</accession>
<name>A0A7M7PGV8_STRPU</name>
<proteinExistence type="predicted"/>
<dbReference type="Pfam" id="PF13185">
    <property type="entry name" value="GAF_2"/>
    <property type="match status" value="1"/>
</dbReference>
<feature type="domain" description="GAF" evidence="1">
    <location>
        <begin position="48"/>
        <end position="135"/>
    </location>
</feature>
<sequence>MVERIEEHDGIPDVLYQLSSNISTAVKADEVFLFMVGAQENSLYLCSEGEECIQLTPFAPIDPGTNIVAHVAHSRQPVFSEDILGDERFPLGTGRDGSLAKSVLSLPLIQPNGEIVAVIELSRQVGSPPFTQQEKQVCNVSL</sequence>
<dbReference type="InterPro" id="IPR003018">
    <property type="entry name" value="GAF"/>
</dbReference>
<dbReference type="OrthoDB" id="546632at2759"/>
<protein>
    <recommendedName>
        <fullName evidence="1">GAF domain-containing protein</fullName>
    </recommendedName>
</protein>
<dbReference type="AlphaFoldDB" id="A0A7M7PGV8"/>
<dbReference type="SUPFAM" id="SSF55781">
    <property type="entry name" value="GAF domain-like"/>
    <property type="match status" value="1"/>
</dbReference>
<dbReference type="InParanoid" id="A0A7M7PGV8"/>
<dbReference type="InterPro" id="IPR029016">
    <property type="entry name" value="GAF-like_dom_sf"/>
</dbReference>
<dbReference type="KEGG" id="spu:115927899"/>
<dbReference type="RefSeq" id="XP_030850080.1">
    <property type="nucleotide sequence ID" value="XM_030994220.1"/>
</dbReference>
<dbReference type="EnsemblMetazoa" id="XM_030994220">
    <property type="protein sequence ID" value="XP_030850080"/>
    <property type="gene ID" value="LOC115927899"/>
</dbReference>
<dbReference type="Proteomes" id="UP000007110">
    <property type="component" value="Unassembled WGS sequence"/>
</dbReference>
<evidence type="ECO:0000259" key="1">
    <source>
        <dbReference type="Pfam" id="PF13185"/>
    </source>
</evidence>
<dbReference type="OMA" id="DEVFLFM"/>